<evidence type="ECO:0000256" key="6">
    <source>
        <dbReference type="ARBA" id="ARBA00023136"/>
    </source>
</evidence>
<keyword evidence="4 9" id="KW-1133">Transmembrane helix</keyword>
<keyword evidence="2" id="KW-0813">Transport</keyword>
<protein>
    <submittedName>
        <fullName evidence="10">Uncharacterized protein</fullName>
    </submittedName>
</protein>
<accession>A0A3P8VE90</accession>
<organism evidence="10 11">
    <name type="scientific">Cynoglossus semilaevis</name>
    <name type="common">Tongue sole</name>
    <dbReference type="NCBI Taxonomy" id="244447"/>
    <lineage>
        <taxon>Eukaryota</taxon>
        <taxon>Metazoa</taxon>
        <taxon>Chordata</taxon>
        <taxon>Craniata</taxon>
        <taxon>Vertebrata</taxon>
        <taxon>Euteleostomi</taxon>
        <taxon>Actinopterygii</taxon>
        <taxon>Neopterygii</taxon>
        <taxon>Teleostei</taxon>
        <taxon>Neoteleostei</taxon>
        <taxon>Acanthomorphata</taxon>
        <taxon>Carangaria</taxon>
        <taxon>Pleuronectiformes</taxon>
        <taxon>Pleuronectoidei</taxon>
        <taxon>Cynoglossidae</taxon>
        <taxon>Cynoglossinae</taxon>
        <taxon>Cynoglossus</taxon>
    </lineage>
</organism>
<evidence type="ECO:0000256" key="8">
    <source>
        <dbReference type="ARBA" id="ARBA00023303"/>
    </source>
</evidence>
<evidence type="ECO:0000256" key="2">
    <source>
        <dbReference type="ARBA" id="ARBA00022448"/>
    </source>
</evidence>
<dbReference type="GeneTree" id="ENSGT00980000203030"/>
<evidence type="ECO:0000256" key="3">
    <source>
        <dbReference type="ARBA" id="ARBA00022692"/>
    </source>
</evidence>
<evidence type="ECO:0000256" key="7">
    <source>
        <dbReference type="ARBA" id="ARBA00023180"/>
    </source>
</evidence>
<dbReference type="InParanoid" id="A0A3P8VE90"/>
<dbReference type="Proteomes" id="UP000265120">
    <property type="component" value="Unassembled WGS sequence"/>
</dbReference>
<comment type="subcellular location">
    <subcellularLocation>
        <location evidence="1">Membrane</location>
        <topology evidence="1">Multi-pass membrane protein</topology>
    </subcellularLocation>
</comment>
<dbReference type="Ensembl" id="ENSCSET00000012850.1">
    <property type="protein sequence ID" value="ENSCSEP00000012697.1"/>
    <property type="gene ID" value="ENSCSEG00000008214.1"/>
</dbReference>
<keyword evidence="8" id="KW-0407">Ion channel</keyword>
<keyword evidence="11" id="KW-1185">Reference proteome</keyword>
<name>A0A3P8VE90_CYNSE</name>
<sequence length="87" mass="9881">MCVFIWRTREFLQTSAGQDTDWIRGVDEGQRARSLVPVSSVGEDRAILLGFTMMAFSVLMFFVVSMTVIKPLVTRYDDVFLPVSQNT</sequence>
<keyword evidence="5" id="KW-0406">Ion transport</keyword>
<proteinExistence type="predicted"/>
<evidence type="ECO:0000256" key="1">
    <source>
        <dbReference type="ARBA" id="ARBA00004141"/>
    </source>
</evidence>
<keyword evidence="3 9" id="KW-0812">Transmembrane</keyword>
<evidence type="ECO:0000313" key="10">
    <source>
        <dbReference type="Ensembl" id="ENSCSEP00000012697.1"/>
    </source>
</evidence>
<evidence type="ECO:0000256" key="4">
    <source>
        <dbReference type="ARBA" id="ARBA00022989"/>
    </source>
</evidence>
<dbReference type="AlphaFoldDB" id="A0A3P8VE90"/>
<evidence type="ECO:0000256" key="9">
    <source>
        <dbReference type="SAM" id="Phobius"/>
    </source>
</evidence>
<keyword evidence="6 9" id="KW-0472">Membrane</keyword>
<reference evidence="10" key="2">
    <citation type="submission" date="2025-09" db="UniProtKB">
        <authorList>
            <consortium name="Ensembl"/>
        </authorList>
    </citation>
    <scope>IDENTIFICATION</scope>
</reference>
<dbReference type="GO" id="GO:0016020">
    <property type="term" value="C:membrane"/>
    <property type="evidence" value="ECO:0007669"/>
    <property type="project" value="UniProtKB-SubCell"/>
</dbReference>
<dbReference type="GO" id="GO:0015269">
    <property type="term" value="F:calcium-activated potassium channel activity"/>
    <property type="evidence" value="ECO:0007669"/>
    <property type="project" value="InterPro"/>
</dbReference>
<dbReference type="InterPro" id="IPR003930">
    <property type="entry name" value="K_chnl_Ca-activ_BK_bsu"/>
</dbReference>
<feature type="transmembrane region" description="Helical" evidence="9">
    <location>
        <begin position="46"/>
        <end position="69"/>
    </location>
</feature>
<evidence type="ECO:0000256" key="5">
    <source>
        <dbReference type="ARBA" id="ARBA00023065"/>
    </source>
</evidence>
<keyword evidence="7" id="KW-0325">Glycoprotein</keyword>
<evidence type="ECO:0000313" key="11">
    <source>
        <dbReference type="Proteomes" id="UP000265120"/>
    </source>
</evidence>
<reference evidence="10" key="1">
    <citation type="submission" date="2025-08" db="UniProtKB">
        <authorList>
            <consortium name="Ensembl"/>
        </authorList>
    </citation>
    <scope>IDENTIFICATION</scope>
</reference>
<dbReference type="Pfam" id="PF03185">
    <property type="entry name" value="CaKB"/>
    <property type="match status" value="1"/>
</dbReference>